<evidence type="ECO:0000256" key="1">
    <source>
        <dbReference type="ARBA" id="ARBA00010990"/>
    </source>
</evidence>
<dbReference type="AlphaFoldDB" id="A0AB39YCQ9"/>
<name>A0AB39YCQ9_9ACTN</name>
<dbReference type="InterPro" id="IPR050559">
    <property type="entry name" value="P-Pant_transferase_sf"/>
</dbReference>
<dbReference type="GO" id="GO:0000287">
    <property type="term" value="F:magnesium ion binding"/>
    <property type="evidence" value="ECO:0007669"/>
    <property type="project" value="InterPro"/>
</dbReference>
<dbReference type="GO" id="GO:0019878">
    <property type="term" value="P:lysine biosynthetic process via aminoadipic acid"/>
    <property type="evidence" value="ECO:0007669"/>
    <property type="project" value="TreeGrafter"/>
</dbReference>
<dbReference type="RefSeq" id="WP_369779273.1">
    <property type="nucleotide sequence ID" value="NZ_CP165727.1"/>
</dbReference>
<evidence type="ECO:0000256" key="2">
    <source>
        <dbReference type="ARBA" id="ARBA00022679"/>
    </source>
</evidence>
<dbReference type="PANTHER" id="PTHR12215:SF10">
    <property type="entry name" value="L-AMINOADIPATE-SEMIALDEHYDE DEHYDROGENASE-PHOSPHOPANTETHEINYL TRANSFERASE"/>
    <property type="match status" value="1"/>
</dbReference>
<dbReference type="InterPro" id="IPR008278">
    <property type="entry name" value="4-PPantetheinyl_Trfase_dom"/>
</dbReference>
<dbReference type="GO" id="GO:0008897">
    <property type="term" value="F:holo-[acyl-carrier-protein] synthase activity"/>
    <property type="evidence" value="ECO:0007669"/>
    <property type="project" value="InterPro"/>
</dbReference>
<feature type="domain" description="4'-phosphopantetheinyl transferase" evidence="3">
    <location>
        <begin position="125"/>
        <end position="184"/>
    </location>
</feature>
<dbReference type="Gene3D" id="3.90.470.20">
    <property type="entry name" value="4'-phosphopantetheinyl transferase domain"/>
    <property type="match status" value="2"/>
</dbReference>
<accession>A0AB39YCQ9</accession>
<sequence length="238" mass="24549">MDTTFPAITPGHVHRWCGAGLVVAHRSGLWQTAPVSRVLPPHLSPAERRVVQALPAWRQTEWVAGRVLAKHLVGEAVGAPADDVEILPRADGSPYVVVGGDPLPAVNVSISHTARHVAAALAPEPVGVDLCETQSAAAVRRVGDHAFSPAELSLIGTDRPDVLAGAWALKEAAVKADRSGIFGDAPRRVRITGLAPPVLSGGRRAMLWRAGDAVLALVLAHPAPSPGVAAALPSGPAG</sequence>
<dbReference type="EMBL" id="CP165727">
    <property type="protein sequence ID" value="XDV67390.1"/>
    <property type="molecule type" value="Genomic_DNA"/>
</dbReference>
<organism evidence="4">
    <name type="scientific">Streptomyces sp. R33</name>
    <dbReference type="NCBI Taxonomy" id="3238629"/>
    <lineage>
        <taxon>Bacteria</taxon>
        <taxon>Bacillati</taxon>
        <taxon>Actinomycetota</taxon>
        <taxon>Actinomycetes</taxon>
        <taxon>Kitasatosporales</taxon>
        <taxon>Streptomycetaceae</taxon>
        <taxon>Streptomyces</taxon>
    </lineage>
</organism>
<keyword evidence="2 4" id="KW-0808">Transferase</keyword>
<dbReference type="GO" id="GO:0005829">
    <property type="term" value="C:cytosol"/>
    <property type="evidence" value="ECO:0007669"/>
    <property type="project" value="TreeGrafter"/>
</dbReference>
<reference evidence="4" key="1">
    <citation type="submission" date="2024-08" db="EMBL/GenBank/DDBJ databases">
        <authorList>
            <person name="Yu S.T."/>
        </authorList>
    </citation>
    <scope>NUCLEOTIDE SEQUENCE</scope>
    <source>
        <strain evidence="4">R33</strain>
    </source>
</reference>
<dbReference type="InterPro" id="IPR037143">
    <property type="entry name" value="4-PPantetheinyl_Trfase_dom_sf"/>
</dbReference>
<comment type="similarity">
    <text evidence="1">Belongs to the P-Pant transferase superfamily. Gsp/Sfp/HetI/AcpT family.</text>
</comment>
<dbReference type="SUPFAM" id="SSF56214">
    <property type="entry name" value="4'-phosphopantetheinyl transferase"/>
    <property type="match status" value="2"/>
</dbReference>
<dbReference type="Pfam" id="PF01648">
    <property type="entry name" value="ACPS"/>
    <property type="match status" value="1"/>
</dbReference>
<proteinExistence type="inferred from homology"/>
<evidence type="ECO:0000259" key="3">
    <source>
        <dbReference type="Pfam" id="PF01648"/>
    </source>
</evidence>
<dbReference type="PANTHER" id="PTHR12215">
    <property type="entry name" value="PHOSPHOPANTETHEINE TRANSFERASE"/>
    <property type="match status" value="1"/>
</dbReference>
<protein>
    <submittedName>
        <fullName evidence="4">4'-phosphopantetheinyl transferase superfamily protein</fullName>
    </submittedName>
</protein>
<evidence type="ECO:0000313" key="4">
    <source>
        <dbReference type="EMBL" id="XDV67390.1"/>
    </source>
</evidence>
<gene>
    <name evidence="4" type="ORF">AB5J51_32945</name>
</gene>